<dbReference type="Proteomes" id="UP000699042">
    <property type="component" value="Unassembled WGS sequence"/>
</dbReference>
<keyword evidence="2" id="KW-1185">Reference proteome</keyword>
<name>A0A9P7RCH7_9PEZI</name>
<proteinExistence type="predicted"/>
<comment type="caution">
    <text evidence="1">The sequence shown here is derived from an EMBL/GenBank/DDBJ whole genome shotgun (WGS) entry which is preliminary data.</text>
</comment>
<organism evidence="1 2">
    <name type="scientific">Colletotrichum scovillei</name>
    <dbReference type="NCBI Taxonomy" id="1209932"/>
    <lineage>
        <taxon>Eukaryota</taxon>
        <taxon>Fungi</taxon>
        <taxon>Dikarya</taxon>
        <taxon>Ascomycota</taxon>
        <taxon>Pezizomycotina</taxon>
        <taxon>Sordariomycetes</taxon>
        <taxon>Hypocreomycetidae</taxon>
        <taxon>Glomerellales</taxon>
        <taxon>Glomerellaceae</taxon>
        <taxon>Colletotrichum</taxon>
        <taxon>Colletotrichum acutatum species complex</taxon>
    </lineage>
</organism>
<dbReference type="AlphaFoldDB" id="A0A9P7RCH7"/>
<feature type="non-terminal residue" evidence="1">
    <location>
        <position position="48"/>
    </location>
</feature>
<protein>
    <submittedName>
        <fullName evidence="1">Uncharacterized protein</fullName>
    </submittedName>
</protein>
<gene>
    <name evidence="1" type="ORF">JMJ77_007141</name>
</gene>
<accession>A0A9P7RCH7</accession>
<evidence type="ECO:0000313" key="1">
    <source>
        <dbReference type="EMBL" id="KAG7054665.1"/>
    </source>
</evidence>
<reference evidence="1" key="1">
    <citation type="submission" date="2021-05" db="EMBL/GenBank/DDBJ databases">
        <title>Comparative genomics of three Colletotrichum scovillei strains and genetic complementation revealed genes involved fungal growth and virulence on chili pepper.</title>
        <authorList>
            <person name="Hsieh D.-K."/>
            <person name="Chuang S.-C."/>
            <person name="Chen C.-Y."/>
            <person name="Chao Y.-T."/>
            <person name="Lu M.-Y.J."/>
            <person name="Lee M.-H."/>
            <person name="Shih M.-C."/>
        </authorList>
    </citation>
    <scope>NUCLEOTIDE SEQUENCE</scope>
    <source>
        <strain evidence="1">Coll-153</strain>
    </source>
</reference>
<evidence type="ECO:0000313" key="2">
    <source>
        <dbReference type="Proteomes" id="UP000699042"/>
    </source>
</evidence>
<sequence>MSHYTRTKIVFSISCELIPSIYLRRSTFMSSSRRSEVIPTDVWRLTWV</sequence>
<dbReference type="EMBL" id="JAESDN010000002">
    <property type="protein sequence ID" value="KAG7054665.1"/>
    <property type="molecule type" value="Genomic_DNA"/>
</dbReference>